<dbReference type="EMBL" id="JAWDGP010001179">
    <property type="protein sequence ID" value="KAK3793756.1"/>
    <property type="molecule type" value="Genomic_DNA"/>
</dbReference>
<protein>
    <submittedName>
        <fullName evidence="1">Uncharacterized protein</fullName>
    </submittedName>
</protein>
<sequence length="128" mass="15064">MLEAIEILIFKAENNSSNRERGRDRQRLEAREGKGKAVWWRGTPGRAVGEPSRRWKQLNPHIHRIVTVVQLRRPGSTVRKDLIKLDNWQVANVSLSPNYTRRVKNRSRSIPIMLFWSTNEKRATDRPR</sequence>
<organism evidence="1 2">
    <name type="scientific">Elysia crispata</name>
    <name type="common">lettuce slug</name>
    <dbReference type="NCBI Taxonomy" id="231223"/>
    <lineage>
        <taxon>Eukaryota</taxon>
        <taxon>Metazoa</taxon>
        <taxon>Spiralia</taxon>
        <taxon>Lophotrochozoa</taxon>
        <taxon>Mollusca</taxon>
        <taxon>Gastropoda</taxon>
        <taxon>Heterobranchia</taxon>
        <taxon>Euthyneura</taxon>
        <taxon>Panpulmonata</taxon>
        <taxon>Sacoglossa</taxon>
        <taxon>Placobranchoidea</taxon>
        <taxon>Plakobranchidae</taxon>
        <taxon>Elysia</taxon>
    </lineage>
</organism>
<dbReference type="Proteomes" id="UP001283361">
    <property type="component" value="Unassembled WGS sequence"/>
</dbReference>
<evidence type="ECO:0000313" key="1">
    <source>
        <dbReference type="EMBL" id="KAK3793756.1"/>
    </source>
</evidence>
<evidence type="ECO:0000313" key="2">
    <source>
        <dbReference type="Proteomes" id="UP001283361"/>
    </source>
</evidence>
<keyword evidence="2" id="KW-1185">Reference proteome</keyword>
<reference evidence="1" key="1">
    <citation type="journal article" date="2023" name="G3 (Bethesda)">
        <title>A reference genome for the long-term kleptoplast-retaining sea slug Elysia crispata morphotype clarki.</title>
        <authorList>
            <person name="Eastman K.E."/>
            <person name="Pendleton A.L."/>
            <person name="Shaikh M.A."/>
            <person name="Suttiyut T."/>
            <person name="Ogas R."/>
            <person name="Tomko P."/>
            <person name="Gavelis G."/>
            <person name="Widhalm J.R."/>
            <person name="Wisecaver J.H."/>
        </authorList>
    </citation>
    <scope>NUCLEOTIDE SEQUENCE</scope>
    <source>
        <strain evidence="1">ECLA1</strain>
    </source>
</reference>
<comment type="caution">
    <text evidence="1">The sequence shown here is derived from an EMBL/GenBank/DDBJ whole genome shotgun (WGS) entry which is preliminary data.</text>
</comment>
<accession>A0AAE1E4C3</accession>
<gene>
    <name evidence="1" type="ORF">RRG08_043404</name>
</gene>
<dbReference type="AlphaFoldDB" id="A0AAE1E4C3"/>
<proteinExistence type="predicted"/>
<name>A0AAE1E4C3_9GAST</name>